<keyword evidence="4" id="KW-1185">Reference proteome</keyword>
<evidence type="ECO:0000313" key="3">
    <source>
        <dbReference type="EMBL" id="PGH33288.1"/>
    </source>
</evidence>
<feature type="compositionally biased region" description="Basic and acidic residues" evidence="1">
    <location>
        <begin position="106"/>
        <end position="115"/>
    </location>
</feature>
<evidence type="ECO:0000313" key="4">
    <source>
        <dbReference type="Proteomes" id="UP000226031"/>
    </source>
</evidence>
<protein>
    <recommendedName>
        <fullName evidence="2">DUF7924 domain-containing protein</fullName>
    </recommendedName>
</protein>
<feature type="compositionally biased region" description="Polar residues" evidence="1">
    <location>
        <begin position="20"/>
        <end position="30"/>
    </location>
</feature>
<name>A0A2B7ZJE6_9EURO</name>
<dbReference type="Proteomes" id="UP000226031">
    <property type="component" value="Unassembled WGS sequence"/>
</dbReference>
<sequence>MDRKRKLSQEDEVTLPYTAALSQKQLQTSPPRSPIQEPIGENTTIGVSEKEINPLEYWSRELHWPKEYFKPESNTTHLLARKKISSSLHGKQLEASSAEPASAPPNDKKTREAKSRPYMCPRYETILAIKGSFMDEFDLGITDASKRLCQTLLEAEQSVPGDTLFRDDLFEETCKSVQARNEDMVVRDISPLICPSAQVLRIYGAKHLKLLNESVNESWNSAIPLYGPRPQPDYSVGFERSAFTNDQLEKLKFFFGEAITSYFIATWQMYFPFLTCEVKCCMNLEVADRQNAHSMTLAVRGVTELFRLLNRENELHREILAFSISHGHRTVRIYGHYPIIEGKYTTFYRHLIRSFDFTELNGKEKWVAYKFTKNIYDIWMPTHLKRICSVIDEIGRQVDFAALPQSEIGASGLSQGLESYLDTASLNEADDSQSSHVGSPDIASDTFLESF</sequence>
<organism evidence="3 4">
    <name type="scientific">[Emmonsia] crescens</name>
    <dbReference type="NCBI Taxonomy" id="73230"/>
    <lineage>
        <taxon>Eukaryota</taxon>
        <taxon>Fungi</taxon>
        <taxon>Dikarya</taxon>
        <taxon>Ascomycota</taxon>
        <taxon>Pezizomycotina</taxon>
        <taxon>Eurotiomycetes</taxon>
        <taxon>Eurotiomycetidae</taxon>
        <taxon>Onygenales</taxon>
        <taxon>Ajellomycetaceae</taxon>
        <taxon>Emergomyces</taxon>
    </lineage>
</organism>
<dbReference type="PANTHER" id="PTHR42470">
    <property type="entry name" value="VAST DOMAIN-CONTAINING PROTEIN"/>
    <property type="match status" value="1"/>
</dbReference>
<feature type="compositionally biased region" description="Low complexity" evidence="1">
    <location>
        <begin position="94"/>
        <end position="105"/>
    </location>
</feature>
<dbReference type="PANTHER" id="PTHR42470:SF2">
    <property type="match status" value="1"/>
</dbReference>
<reference evidence="3 4" key="1">
    <citation type="submission" date="2017-10" db="EMBL/GenBank/DDBJ databases">
        <title>Comparative genomics in systemic dimorphic fungi from Ajellomycetaceae.</title>
        <authorList>
            <person name="Munoz J.F."/>
            <person name="Mcewen J.G."/>
            <person name="Clay O.K."/>
            <person name="Cuomo C.A."/>
        </authorList>
    </citation>
    <scope>NUCLEOTIDE SEQUENCE [LARGE SCALE GENOMIC DNA]</scope>
    <source>
        <strain evidence="3 4">UAMH4076</strain>
    </source>
</reference>
<comment type="caution">
    <text evidence="3">The sequence shown here is derived from an EMBL/GenBank/DDBJ whole genome shotgun (WGS) entry which is preliminary data.</text>
</comment>
<gene>
    <name evidence="3" type="ORF">GX50_03900</name>
</gene>
<evidence type="ECO:0000259" key="2">
    <source>
        <dbReference type="Pfam" id="PF25545"/>
    </source>
</evidence>
<dbReference type="VEuPathDB" id="FungiDB:EMCG_08449"/>
<dbReference type="Pfam" id="PF25545">
    <property type="entry name" value="DUF7924"/>
    <property type="match status" value="1"/>
</dbReference>
<accession>A0A2B7ZJE6</accession>
<proteinExistence type="predicted"/>
<dbReference type="EMBL" id="PDND01000067">
    <property type="protein sequence ID" value="PGH33288.1"/>
    <property type="molecule type" value="Genomic_DNA"/>
</dbReference>
<dbReference type="InterPro" id="IPR057684">
    <property type="entry name" value="DUF7924"/>
</dbReference>
<dbReference type="AlphaFoldDB" id="A0A2B7ZJE6"/>
<feature type="domain" description="DUF7924" evidence="2">
    <location>
        <begin position="170"/>
        <end position="391"/>
    </location>
</feature>
<feature type="region of interest" description="Disordered" evidence="1">
    <location>
        <begin position="1"/>
        <end position="47"/>
    </location>
</feature>
<feature type="region of interest" description="Disordered" evidence="1">
    <location>
        <begin position="89"/>
        <end position="115"/>
    </location>
</feature>
<dbReference type="STRING" id="73230.A0A2B7ZJE6"/>
<feature type="region of interest" description="Disordered" evidence="1">
    <location>
        <begin position="430"/>
        <end position="451"/>
    </location>
</feature>
<evidence type="ECO:0000256" key="1">
    <source>
        <dbReference type="SAM" id="MobiDB-lite"/>
    </source>
</evidence>